<dbReference type="AlphaFoldDB" id="A0A1G8B565"/>
<accession>A0A1G8B565</accession>
<feature type="binding site" evidence="16">
    <location>
        <begin position="6"/>
        <end position="13"/>
    </location>
    <ligand>
        <name>ATP</name>
        <dbReference type="ChEBI" id="CHEBI:30616"/>
    </ligand>
</feature>
<sequence length="257" mass="27150">MLLAIDSGNTNTVFAVFDGATVVAEWRSSTRADRTADEYGVWLGQLMALKGLTPADITEAIIASVVPASLFDLKTLCRAYFGVDPLIVGTPGVDLGIDILMDRPEEVGADRLVNAVGAHIEYGGPLIVVDFGTATTFDVVDRDGNYLGGAIAPGPNLSLQALHTAAAQLPRVAVGRPPSVIGKATVSAMRSGIYWGYVSLIEGMVRRIAEEAGEPMRVIATGGLASLFGEGTEAIDHYDPDLTLKGLREIHRRNTAT</sequence>
<name>A0A1G8B565_9PROT</name>
<keyword evidence="8 16" id="KW-0808">Transferase</keyword>
<dbReference type="RefSeq" id="WP_092618932.1">
    <property type="nucleotide sequence ID" value="NZ_FNCV01000005.1"/>
</dbReference>
<feature type="active site" description="Proton acceptor" evidence="16">
    <location>
        <position position="110"/>
    </location>
</feature>
<dbReference type="UniPathway" id="UPA00241">
    <property type="reaction ID" value="UER00352"/>
</dbReference>
<protein>
    <recommendedName>
        <fullName evidence="15 16">Type III pantothenate kinase</fullName>
        <ecNumber evidence="6 16">2.7.1.33</ecNumber>
    </recommendedName>
    <alternativeName>
        <fullName evidence="16">PanK-III</fullName>
    </alternativeName>
    <alternativeName>
        <fullName evidence="16">Pantothenic acid kinase</fullName>
    </alternativeName>
</protein>
<evidence type="ECO:0000256" key="3">
    <source>
        <dbReference type="ARBA" id="ARBA00004496"/>
    </source>
</evidence>
<dbReference type="Pfam" id="PF03309">
    <property type="entry name" value="Pan_kinase"/>
    <property type="match status" value="1"/>
</dbReference>
<comment type="catalytic activity">
    <reaction evidence="1 16">
        <text>(R)-pantothenate + ATP = (R)-4'-phosphopantothenate + ADP + H(+)</text>
        <dbReference type="Rhea" id="RHEA:16373"/>
        <dbReference type="ChEBI" id="CHEBI:10986"/>
        <dbReference type="ChEBI" id="CHEBI:15378"/>
        <dbReference type="ChEBI" id="CHEBI:29032"/>
        <dbReference type="ChEBI" id="CHEBI:30616"/>
        <dbReference type="ChEBI" id="CHEBI:456216"/>
        <dbReference type="EC" id="2.7.1.33"/>
    </reaction>
</comment>
<gene>
    <name evidence="16" type="primary">coaX</name>
    <name evidence="17" type="ORF">SAMN05421742_105222</name>
</gene>
<dbReference type="OrthoDB" id="9804707at2"/>
<evidence type="ECO:0000256" key="11">
    <source>
        <dbReference type="ARBA" id="ARBA00022840"/>
    </source>
</evidence>
<feature type="binding site" evidence="16">
    <location>
        <position position="130"/>
    </location>
    <ligand>
        <name>K(+)</name>
        <dbReference type="ChEBI" id="CHEBI:29103"/>
    </ligand>
</feature>
<comment type="subunit">
    <text evidence="5 16">Homodimer.</text>
</comment>
<keyword evidence="18" id="KW-1185">Reference proteome</keyword>
<comment type="cofactor">
    <cofactor evidence="16">
        <name>NH4(+)</name>
        <dbReference type="ChEBI" id="CHEBI:28938"/>
    </cofactor>
    <cofactor evidence="16">
        <name>K(+)</name>
        <dbReference type="ChEBI" id="CHEBI:29103"/>
    </cofactor>
    <text evidence="16">A monovalent cation. Ammonium or potassium.</text>
</comment>
<evidence type="ECO:0000256" key="1">
    <source>
        <dbReference type="ARBA" id="ARBA00001206"/>
    </source>
</evidence>
<dbReference type="GO" id="GO:0046872">
    <property type="term" value="F:metal ion binding"/>
    <property type="evidence" value="ECO:0007669"/>
    <property type="project" value="UniProtKB-KW"/>
</dbReference>
<evidence type="ECO:0000256" key="2">
    <source>
        <dbReference type="ARBA" id="ARBA00001958"/>
    </source>
</evidence>
<evidence type="ECO:0000256" key="15">
    <source>
        <dbReference type="ARBA" id="ARBA00040883"/>
    </source>
</evidence>
<keyword evidence="9 16" id="KW-0547">Nucleotide-binding</keyword>
<keyword evidence="11 16" id="KW-0067">ATP-binding</keyword>
<comment type="cofactor">
    <cofactor evidence="2">
        <name>K(+)</name>
        <dbReference type="ChEBI" id="CHEBI:29103"/>
    </cofactor>
</comment>
<evidence type="ECO:0000313" key="17">
    <source>
        <dbReference type="EMBL" id="SDH28326.1"/>
    </source>
</evidence>
<dbReference type="Gene3D" id="3.30.420.40">
    <property type="match status" value="2"/>
</dbReference>
<evidence type="ECO:0000256" key="8">
    <source>
        <dbReference type="ARBA" id="ARBA00022679"/>
    </source>
</evidence>
<comment type="similarity">
    <text evidence="14 16">Belongs to the type III pantothenate kinase family.</text>
</comment>
<evidence type="ECO:0000256" key="9">
    <source>
        <dbReference type="ARBA" id="ARBA00022741"/>
    </source>
</evidence>
<evidence type="ECO:0000256" key="6">
    <source>
        <dbReference type="ARBA" id="ARBA00012102"/>
    </source>
</evidence>
<dbReference type="PANTHER" id="PTHR34265:SF1">
    <property type="entry name" value="TYPE III PANTOTHENATE KINASE"/>
    <property type="match status" value="1"/>
</dbReference>
<evidence type="ECO:0000256" key="12">
    <source>
        <dbReference type="ARBA" id="ARBA00022958"/>
    </source>
</evidence>
<dbReference type="InterPro" id="IPR043129">
    <property type="entry name" value="ATPase_NBD"/>
</dbReference>
<dbReference type="GO" id="GO:0005737">
    <property type="term" value="C:cytoplasm"/>
    <property type="evidence" value="ECO:0007669"/>
    <property type="project" value="UniProtKB-SubCell"/>
</dbReference>
<keyword evidence="16" id="KW-0479">Metal-binding</keyword>
<dbReference type="PANTHER" id="PTHR34265">
    <property type="entry name" value="TYPE III PANTOTHENATE KINASE"/>
    <property type="match status" value="1"/>
</dbReference>
<keyword evidence="12 16" id="KW-0630">Potassium</keyword>
<dbReference type="GO" id="GO:0004594">
    <property type="term" value="F:pantothenate kinase activity"/>
    <property type="evidence" value="ECO:0007669"/>
    <property type="project" value="UniProtKB-UniRule"/>
</dbReference>
<dbReference type="Proteomes" id="UP000217076">
    <property type="component" value="Unassembled WGS sequence"/>
</dbReference>
<evidence type="ECO:0000313" key="18">
    <source>
        <dbReference type="Proteomes" id="UP000217076"/>
    </source>
</evidence>
<organism evidence="17 18">
    <name type="scientific">Roseospirillum parvum</name>
    <dbReference type="NCBI Taxonomy" id="83401"/>
    <lineage>
        <taxon>Bacteria</taxon>
        <taxon>Pseudomonadati</taxon>
        <taxon>Pseudomonadota</taxon>
        <taxon>Alphaproteobacteria</taxon>
        <taxon>Rhodospirillales</taxon>
        <taxon>Rhodospirillaceae</taxon>
        <taxon>Roseospirillum</taxon>
    </lineage>
</organism>
<evidence type="ECO:0000256" key="14">
    <source>
        <dbReference type="ARBA" id="ARBA00038036"/>
    </source>
</evidence>
<dbReference type="EMBL" id="FNCV01000005">
    <property type="protein sequence ID" value="SDH28326.1"/>
    <property type="molecule type" value="Genomic_DNA"/>
</dbReference>
<feature type="binding site" evidence="16">
    <location>
        <position position="185"/>
    </location>
    <ligand>
        <name>substrate</name>
    </ligand>
</feature>
<keyword evidence="7 16" id="KW-0963">Cytoplasm</keyword>
<comment type="caution">
    <text evidence="16">Lacks conserved residue(s) required for the propagation of feature annotation.</text>
</comment>
<dbReference type="NCBIfam" id="NF009855">
    <property type="entry name" value="PRK13321.1"/>
    <property type="match status" value="1"/>
</dbReference>
<evidence type="ECO:0000256" key="16">
    <source>
        <dbReference type="HAMAP-Rule" id="MF_01274"/>
    </source>
</evidence>
<reference evidence="18" key="1">
    <citation type="submission" date="2016-10" db="EMBL/GenBank/DDBJ databases">
        <authorList>
            <person name="Varghese N."/>
            <person name="Submissions S."/>
        </authorList>
    </citation>
    <scope>NUCLEOTIDE SEQUENCE [LARGE SCALE GENOMIC DNA]</scope>
    <source>
        <strain evidence="18">930I</strain>
    </source>
</reference>
<evidence type="ECO:0000256" key="7">
    <source>
        <dbReference type="ARBA" id="ARBA00022490"/>
    </source>
</evidence>
<dbReference type="EC" id="2.7.1.33" evidence="6 16"/>
<keyword evidence="10 16" id="KW-0418">Kinase</keyword>
<keyword evidence="13 16" id="KW-0173">Coenzyme A biosynthesis</keyword>
<dbReference type="NCBIfam" id="NF009844">
    <property type="entry name" value="PRK13318.1-2"/>
    <property type="match status" value="1"/>
</dbReference>
<proteinExistence type="inferred from homology"/>
<dbReference type="NCBIfam" id="TIGR00671">
    <property type="entry name" value="baf"/>
    <property type="match status" value="1"/>
</dbReference>
<feature type="binding site" evidence="16">
    <location>
        <position position="133"/>
    </location>
    <ligand>
        <name>ATP</name>
        <dbReference type="ChEBI" id="CHEBI:30616"/>
    </ligand>
</feature>
<comment type="function">
    <text evidence="16">Catalyzes the phosphorylation of pantothenate (Pan), the first step in CoA biosynthesis.</text>
</comment>
<feature type="binding site" evidence="16">
    <location>
        <begin position="108"/>
        <end position="111"/>
    </location>
    <ligand>
        <name>substrate</name>
    </ligand>
</feature>
<dbReference type="SUPFAM" id="SSF53067">
    <property type="entry name" value="Actin-like ATPase domain"/>
    <property type="match status" value="2"/>
</dbReference>
<dbReference type="GO" id="GO:0015937">
    <property type="term" value="P:coenzyme A biosynthetic process"/>
    <property type="evidence" value="ECO:0007669"/>
    <property type="project" value="UniProtKB-UniRule"/>
</dbReference>
<evidence type="ECO:0000256" key="13">
    <source>
        <dbReference type="ARBA" id="ARBA00022993"/>
    </source>
</evidence>
<dbReference type="STRING" id="83401.SAMN05421742_105222"/>
<evidence type="ECO:0000256" key="5">
    <source>
        <dbReference type="ARBA" id="ARBA00011738"/>
    </source>
</evidence>
<dbReference type="CDD" id="cd24015">
    <property type="entry name" value="ASKHA_NBD_PanK-III"/>
    <property type="match status" value="1"/>
</dbReference>
<comment type="subcellular location">
    <subcellularLocation>
        <location evidence="3 16">Cytoplasm</location>
    </subcellularLocation>
</comment>
<evidence type="ECO:0000256" key="4">
    <source>
        <dbReference type="ARBA" id="ARBA00005225"/>
    </source>
</evidence>
<dbReference type="NCBIfam" id="NF009848">
    <property type="entry name" value="PRK13318.1-6"/>
    <property type="match status" value="1"/>
</dbReference>
<dbReference type="InterPro" id="IPR004619">
    <property type="entry name" value="Type_III_PanK"/>
</dbReference>
<dbReference type="GO" id="GO:0005524">
    <property type="term" value="F:ATP binding"/>
    <property type="evidence" value="ECO:0007669"/>
    <property type="project" value="UniProtKB-UniRule"/>
</dbReference>
<comment type="pathway">
    <text evidence="4 16">Cofactor biosynthesis; coenzyme A biosynthesis; CoA from (R)-pantothenate: step 1/5.</text>
</comment>
<dbReference type="HAMAP" id="MF_01274">
    <property type="entry name" value="Pantothen_kinase_3"/>
    <property type="match status" value="1"/>
</dbReference>
<evidence type="ECO:0000256" key="10">
    <source>
        <dbReference type="ARBA" id="ARBA00022777"/>
    </source>
</evidence>